<sequence>MESRSAARLVQAADDEVHFAPPAGFAFATPARQEPWARGGVAIGKLTTHVVSTSPGGSPAVVEGHMSDGRRFVVEEPPELAASESPGLREAVRGAGEDCSERAHPGVAAWVEPTDHLGRLGYAVDARAYAEIAWPPQSTGAAAPQDSLDRFHTGLPAWVQSSLDTLVYAEPAWPPEAADAAAPQDSVSEPTFSPVATRLGLHEDSVSEPTFSPVATRLGLHEALRGSGPAANLPCSSA</sequence>
<protein>
    <submittedName>
        <fullName evidence="1">Uncharacterized protein</fullName>
    </submittedName>
</protein>
<keyword evidence="2" id="KW-1185">Reference proteome</keyword>
<accession>A0ABN9TU98</accession>
<proteinExistence type="predicted"/>
<evidence type="ECO:0000313" key="1">
    <source>
        <dbReference type="EMBL" id="CAK0849631.1"/>
    </source>
</evidence>
<evidence type="ECO:0000313" key="2">
    <source>
        <dbReference type="Proteomes" id="UP001189429"/>
    </source>
</evidence>
<comment type="caution">
    <text evidence="1">The sequence shown here is derived from an EMBL/GenBank/DDBJ whole genome shotgun (WGS) entry which is preliminary data.</text>
</comment>
<name>A0ABN9TU98_9DINO</name>
<dbReference type="EMBL" id="CAUYUJ010015076">
    <property type="protein sequence ID" value="CAK0849631.1"/>
    <property type="molecule type" value="Genomic_DNA"/>
</dbReference>
<organism evidence="1 2">
    <name type="scientific">Prorocentrum cordatum</name>
    <dbReference type="NCBI Taxonomy" id="2364126"/>
    <lineage>
        <taxon>Eukaryota</taxon>
        <taxon>Sar</taxon>
        <taxon>Alveolata</taxon>
        <taxon>Dinophyceae</taxon>
        <taxon>Prorocentrales</taxon>
        <taxon>Prorocentraceae</taxon>
        <taxon>Prorocentrum</taxon>
    </lineage>
</organism>
<gene>
    <name evidence="1" type="ORF">PCOR1329_LOCUS42271</name>
</gene>
<dbReference type="Proteomes" id="UP001189429">
    <property type="component" value="Unassembled WGS sequence"/>
</dbReference>
<reference evidence="1" key="1">
    <citation type="submission" date="2023-10" db="EMBL/GenBank/DDBJ databases">
        <authorList>
            <person name="Chen Y."/>
            <person name="Shah S."/>
            <person name="Dougan E. K."/>
            <person name="Thang M."/>
            <person name="Chan C."/>
        </authorList>
    </citation>
    <scope>NUCLEOTIDE SEQUENCE [LARGE SCALE GENOMIC DNA]</scope>
</reference>